<dbReference type="Pfam" id="PF22258">
    <property type="entry name" value="DUF6949"/>
    <property type="match status" value="1"/>
</dbReference>
<dbReference type="EMBL" id="JAUSVX010000003">
    <property type="protein sequence ID" value="MDQ0469131.1"/>
    <property type="molecule type" value="Genomic_DNA"/>
</dbReference>
<comment type="caution">
    <text evidence="2">The sequence shown here is derived from an EMBL/GenBank/DDBJ whole genome shotgun (WGS) entry which is preliminary data.</text>
</comment>
<keyword evidence="1" id="KW-0812">Transmembrane</keyword>
<reference evidence="2 3" key="1">
    <citation type="submission" date="2023-07" db="EMBL/GenBank/DDBJ databases">
        <title>Genomic Encyclopedia of Type Strains, Phase IV (KMG-IV): sequencing the most valuable type-strain genomes for metagenomic binning, comparative biology and taxonomic classification.</title>
        <authorList>
            <person name="Goeker M."/>
        </authorList>
    </citation>
    <scope>NUCLEOTIDE SEQUENCE [LARGE SCALE GENOMIC DNA]</scope>
    <source>
        <strain evidence="2 3">DSM 19619</strain>
    </source>
</reference>
<accession>A0ABU0J4D6</accession>
<name>A0ABU0J4D6_9HYPH</name>
<organism evidence="2 3">
    <name type="scientific">Labrys wisconsinensis</name>
    <dbReference type="NCBI Taxonomy" id="425677"/>
    <lineage>
        <taxon>Bacteria</taxon>
        <taxon>Pseudomonadati</taxon>
        <taxon>Pseudomonadota</taxon>
        <taxon>Alphaproteobacteria</taxon>
        <taxon>Hyphomicrobiales</taxon>
        <taxon>Xanthobacteraceae</taxon>
        <taxon>Labrys</taxon>
    </lineage>
</organism>
<protein>
    <submittedName>
        <fullName evidence="2">Uncharacterized protein</fullName>
    </submittedName>
</protein>
<feature type="transmembrane region" description="Helical" evidence="1">
    <location>
        <begin position="78"/>
        <end position="101"/>
    </location>
</feature>
<gene>
    <name evidence="2" type="ORF">QO011_002142</name>
</gene>
<evidence type="ECO:0000313" key="2">
    <source>
        <dbReference type="EMBL" id="MDQ0469131.1"/>
    </source>
</evidence>
<evidence type="ECO:0000313" key="3">
    <source>
        <dbReference type="Proteomes" id="UP001242480"/>
    </source>
</evidence>
<feature type="transmembrane region" description="Helical" evidence="1">
    <location>
        <begin position="43"/>
        <end position="66"/>
    </location>
</feature>
<dbReference type="RefSeq" id="WP_307271389.1">
    <property type="nucleotide sequence ID" value="NZ_JAUSVX010000003.1"/>
</dbReference>
<keyword evidence="3" id="KW-1185">Reference proteome</keyword>
<dbReference type="InterPro" id="IPR053803">
    <property type="entry name" value="DUF6949"/>
</dbReference>
<sequence>MAPATIANIYALLLGFATAGLLASAYQVCAQKPLSFRLLDDRPGAALACVPLLTFGAPFVIMRNTVRGRLRQGRRFEYAMIATMLACFWSLMSGTVIVSIIQHLPW</sequence>
<evidence type="ECO:0000256" key="1">
    <source>
        <dbReference type="SAM" id="Phobius"/>
    </source>
</evidence>
<keyword evidence="1" id="KW-1133">Transmembrane helix</keyword>
<dbReference type="Proteomes" id="UP001242480">
    <property type="component" value="Unassembled WGS sequence"/>
</dbReference>
<proteinExistence type="predicted"/>
<keyword evidence="1" id="KW-0472">Membrane</keyword>